<keyword evidence="1" id="KW-0863">Zinc-finger</keyword>
<accession>A0A158QYQ5</accession>
<dbReference type="InterPro" id="IPR001878">
    <property type="entry name" value="Znf_CCHC"/>
</dbReference>
<evidence type="ECO:0000313" key="5">
    <source>
        <dbReference type="Proteomes" id="UP000271162"/>
    </source>
</evidence>
<dbReference type="Pfam" id="PF00098">
    <property type="entry name" value="zf-CCHC"/>
    <property type="match status" value="1"/>
</dbReference>
<dbReference type="AlphaFoldDB" id="A0A158QYQ5"/>
<dbReference type="SUPFAM" id="SSF57756">
    <property type="entry name" value="Retrovirus zinc finger-like domains"/>
    <property type="match status" value="1"/>
</dbReference>
<dbReference type="GO" id="GO:0008270">
    <property type="term" value="F:zinc ion binding"/>
    <property type="evidence" value="ECO:0007669"/>
    <property type="project" value="UniProtKB-KW"/>
</dbReference>
<feature type="compositionally biased region" description="Polar residues" evidence="2">
    <location>
        <begin position="509"/>
        <end position="525"/>
    </location>
</feature>
<evidence type="ECO:0000259" key="3">
    <source>
        <dbReference type="PROSITE" id="PS50158"/>
    </source>
</evidence>
<dbReference type="SMART" id="SM00343">
    <property type="entry name" value="ZnF_C2HC"/>
    <property type="match status" value="1"/>
</dbReference>
<dbReference type="EMBL" id="UYSL01020059">
    <property type="protein sequence ID" value="VDL72439.1"/>
    <property type="molecule type" value="Genomic_DNA"/>
</dbReference>
<dbReference type="SUPFAM" id="SSF50630">
    <property type="entry name" value="Acid proteases"/>
    <property type="match status" value="1"/>
</dbReference>
<feature type="compositionally biased region" description="Basic and acidic residues" evidence="2">
    <location>
        <begin position="30"/>
        <end position="40"/>
    </location>
</feature>
<keyword evidence="5" id="KW-1185">Reference proteome</keyword>
<evidence type="ECO:0000256" key="2">
    <source>
        <dbReference type="SAM" id="MobiDB-lite"/>
    </source>
</evidence>
<feature type="region of interest" description="Disordered" evidence="2">
    <location>
        <begin position="1"/>
        <end position="40"/>
    </location>
</feature>
<sequence>MAETLEGKRFEEEDLLRSPESDESDEEMEIDGRTTDKRVSPSVTKKEISRICRKIAEIGIICEMELGKTMRIGDNTRQTIMSSVSERIEEAKDAVTSLFADFSSHVDDAVDPELMEVLKAAKINKASDLTRCLDTLLRYKKVVQKAAIALKCPKEEIANNAIEMTENWQRATVEKSQLQEELQLCKLQVETLRKQVEVLGRKDPAPAAKDREAVTALSGEKQNELERFAGIMDSDNEDDQKQQLQEWSTSNPSARTSYAHTPSNDYARNPETPLRQDTGTSSNAINEINVAEYWRVMSLPEVPVFSGKNNECFSRFVRAFNTKYPSTHWTESNRLQLFEGFLRKDASTIFETLLRKNEVRKSSVDRVVAAMKKRLRVDTASARVKAMAELRMLSMRADQSVGEFCLTLEKLASRAYPDVPLGVVSLQKAEILTRQLARWQGSYALTEALETSAEVDAYEKVKEVALRLERSRQVSYELRAGQEGDRIAKHRASHHSHQGSRSKWENKQYRQGVQNPQVECGSQVQKPEARIEKINNATQKPTENKAGGSSAAPNSRKNESRRCYNCGKMGHVAGECRLPSRDRSRPTSSSVVQEDNHKAQATQRGNPYLTVVDSWTCSSAVEDSDRRSPLFGYKCLVPINIIGVQAVALLDTGSEISIVPVRLLKRAGHSGVDLDEYVERIETPQLSIRDASGNHMRIFDTISVAVTLAGQLEFVSCCVAPGLDEVVVLGTNALDLFGFKLVRSLPCVTRASGMDKDTALDVDETGHAARVKDRVYVPPGKMCTLTLTGMQSCEDAVLWSSHPLISHGVCRASAEGEAEIAVLNNTGGPVVFNEEAQVGEWRSDSWVSPKCIEAGADMLDVEKPQPWYAMAHDWKDVVVKEAVQKVLIVLPDGFRHIQATDEALEVSTYKRFSEISEVISRMEPRHIVFVGPTTEKPLHRSSWLKLATSFAKAALAGAKVVVVAPPRGEGAWKQSRLDAREMVDVARMSAMSMRNNIIGMIPLLESIAEPFQAVGLHSRRSSEDVYPNVVVEDYLTALKDYVQSEVVIPKFWEKTEAALHRDHHKKTARPRTDRVRGGVTKKGNFKHSQRGAQMMMPMMVAPPFPNFVPQMPYLPSHSQIN</sequence>
<reference evidence="4 5" key="2">
    <citation type="submission" date="2018-11" db="EMBL/GenBank/DDBJ databases">
        <authorList>
            <consortium name="Pathogen Informatics"/>
        </authorList>
    </citation>
    <scope>NUCLEOTIDE SEQUENCE [LARGE SCALE GENOMIC DNA]</scope>
</reference>
<dbReference type="CDD" id="cd00303">
    <property type="entry name" value="retropepsin_like"/>
    <property type="match status" value="1"/>
</dbReference>
<keyword evidence="1" id="KW-0862">Zinc</keyword>
<organism evidence="6">
    <name type="scientific">Nippostrongylus brasiliensis</name>
    <name type="common">Rat hookworm</name>
    <dbReference type="NCBI Taxonomy" id="27835"/>
    <lineage>
        <taxon>Eukaryota</taxon>
        <taxon>Metazoa</taxon>
        <taxon>Ecdysozoa</taxon>
        <taxon>Nematoda</taxon>
        <taxon>Chromadorea</taxon>
        <taxon>Rhabditida</taxon>
        <taxon>Rhabditina</taxon>
        <taxon>Rhabditomorpha</taxon>
        <taxon>Strongyloidea</taxon>
        <taxon>Heligmosomidae</taxon>
        <taxon>Nippostrongylus</taxon>
    </lineage>
</organism>
<feature type="compositionally biased region" description="Basic residues" evidence="2">
    <location>
        <begin position="488"/>
        <end position="500"/>
    </location>
</feature>
<dbReference type="GO" id="GO:0003676">
    <property type="term" value="F:nucleic acid binding"/>
    <property type="evidence" value="ECO:0007669"/>
    <property type="project" value="InterPro"/>
</dbReference>
<dbReference type="PROSITE" id="PS50158">
    <property type="entry name" value="ZF_CCHC"/>
    <property type="match status" value="1"/>
</dbReference>
<name>A0A158QYQ5_NIPBR</name>
<feature type="region of interest" description="Disordered" evidence="2">
    <location>
        <begin position="481"/>
        <end position="560"/>
    </location>
</feature>
<gene>
    <name evidence="4" type="ORF">NBR_LOCUS8850</name>
</gene>
<feature type="compositionally biased region" description="Basic and acidic residues" evidence="2">
    <location>
        <begin position="1"/>
        <end position="20"/>
    </location>
</feature>
<protein>
    <submittedName>
        <fullName evidence="6">CCHC-type domain-containing protein</fullName>
    </submittedName>
</protein>
<dbReference type="Gene3D" id="4.10.60.10">
    <property type="entry name" value="Zinc finger, CCHC-type"/>
    <property type="match status" value="1"/>
</dbReference>
<feature type="region of interest" description="Disordered" evidence="2">
    <location>
        <begin position="1061"/>
        <end position="1088"/>
    </location>
</feature>
<dbReference type="Gene3D" id="2.40.70.10">
    <property type="entry name" value="Acid Proteases"/>
    <property type="match status" value="1"/>
</dbReference>
<evidence type="ECO:0000256" key="1">
    <source>
        <dbReference type="PROSITE-ProRule" id="PRU00047"/>
    </source>
</evidence>
<feature type="region of interest" description="Disordered" evidence="2">
    <location>
        <begin position="576"/>
        <end position="605"/>
    </location>
</feature>
<dbReference type="GO" id="GO:0019899">
    <property type="term" value="F:enzyme binding"/>
    <property type="evidence" value="ECO:0007669"/>
    <property type="project" value="UniProtKB-ARBA"/>
</dbReference>
<dbReference type="WBParaSite" id="NBR_0000884901-mRNA-1">
    <property type="protein sequence ID" value="NBR_0000884901-mRNA-1"/>
    <property type="gene ID" value="NBR_0000884901"/>
</dbReference>
<feature type="region of interest" description="Disordered" evidence="2">
    <location>
        <begin position="234"/>
        <end position="282"/>
    </location>
</feature>
<dbReference type="InterPro" id="IPR036875">
    <property type="entry name" value="Znf_CCHC_sf"/>
</dbReference>
<evidence type="ECO:0000313" key="6">
    <source>
        <dbReference type="WBParaSite" id="NBR_0000884901-mRNA-1"/>
    </source>
</evidence>
<feature type="domain" description="CCHC-type" evidence="3">
    <location>
        <begin position="561"/>
        <end position="577"/>
    </location>
</feature>
<keyword evidence="1" id="KW-0479">Metal-binding</keyword>
<proteinExistence type="predicted"/>
<dbReference type="Proteomes" id="UP000271162">
    <property type="component" value="Unassembled WGS sequence"/>
</dbReference>
<dbReference type="InterPro" id="IPR021109">
    <property type="entry name" value="Peptidase_aspartic_dom_sf"/>
</dbReference>
<feature type="compositionally biased region" description="Polar residues" evidence="2">
    <location>
        <begin position="242"/>
        <end position="266"/>
    </location>
</feature>
<dbReference type="GO" id="GO:0005737">
    <property type="term" value="C:cytoplasm"/>
    <property type="evidence" value="ECO:0007669"/>
    <property type="project" value="UniProtKB-ARBA"/>
</dbReference>
<evidence type="ECO:0000313" key="4">
    <source>
        <dbReference type="EMBL" id="VDL72439.1"/>
    </source>
</evidence>
<reference evidence="6" key="1">
    <citation type="submission" date="2016-04" db="UniProtKB">
        <authorList>
            <consortium name="WormBaseParasite"/>
        </authorList>
    </citation>
    <scope>IDENTIFICATION</scope>
</reference>
<dbReference type="OMA" id="IGIICEM"/>